<dbReference type="Gene3D" id="3.40.50.300">
    <property type="entry name" value="P-loop containing nucleotide triphosphate hydrolases"/>
    <property type="match status" value="1"/>
</dbReference>
<proteinExistence type="predicted"/>
<dbReference type="InterPro" id="IPR027417">
    <property type="entry name" value="P-loop_NTPase"/>
</dbReference>
<accession>A0A2K8Z0D7</accession>
<keyword evidence="2" id="KW-0812">Transmembrane</keyword>
<feature type="domain" description="Novel STAND NTPase 1" evidence="3">
    <location>
        <begin position="13"/>
        <end position="467"/>
    </location>
</feature>
<reference evidence="4 5" key="1">
    <citation type="submission" date="2017-11" db="EMBL/GenBank/DDBJ databases">
        <title>Taxonomic description and genome sequences of Spirosoma HA7 sp. nov., isolated from pollen microhabitat of Corylus avellana.</title>
        <authorList>
            <person name="Ambika Manirajan B."/>
            <person name="Suarez C."/>
            <person name="Ratering S."/>
            <person name="Geissler-Plaum R."/>
            <person name="Cardinale M."/>
            <person name="Sylvia S."/>
        </authorList>
    </citation>
    <scope>NUCLEOTIDE SEQUENCE [LARGE SCALE GENOMIC DNA]</scope>
    <source>
        <strain evidence="4 5">HA7</strain>
    </source>
</reference>
<feature type="coiled-coil region" evidence="1">
    <location>
        <begin position="461"/>
        <end position="491"/>
    </location>
</feature>
<evidence type="ECO:0000259" key="3">
    <source>
        <dbReference type="Pfam" id="PF20703"/>
    </source>
</evidence>
<dbReference type="RefSeq" id="WP_100989415.1">
    <property type="nucleotide sequence ID" value="NZ_CP025096.1"/>
</dbReference>
<protein>
    <recommendedName>
        <fullName evidence="3">Novel STAND NTPase 1 domain-containing protein</fullName>
    </recommendedName>
</protein>
<organism evidence="4 5">
    <name type="scientific">Spirosoma pollinicola</name>
    <dbReference type="NCBI Taxonomy" id="2057025"/>
    <lineage>
        <taxon>Bacteria</taxon>
        <taxon>Pseudomonadati</taxon>
        <taxon>Bacteroidota</taxon>
        <taxon>Cytophagia</taxon>
        <taxon>Cytophagales</taxon>
        <taxon>Cytophagaceae</taxon>
        <taxon>Spirosoma</taxon>
    </lineage>
</organism>
<dbReference type="SUPFAM" id="SSF52540">
    <property type="entry name" value="P-loop containing nucleoside triphosphate hydrolases"/>
    <property type="match status" value="1"/>
</dbReference>
<dbReference type="InterPro" id="IPR015943">
    <property type="entry name" value="WD40/YVTN_repeat-like_dom_sf"/>
</dbReference>
<evidence type="ECO:0000256" key="2">
    <source>
        <dbReference type="SAM" id="Phobius"/>
    </source>
</evidence>
<gene>
    <name evidence="4" type="ORF">CWM47_16805</name>
</gene>
<dbReference type="OrthoDB" id="414967at2"/>
<keyword evidence="5" id="KW-1185">Reference proteome</keyword>
<dbReference type="SUPFAM" id="SSF82171">
    <property type="entry name" value="DPP6 N-terminal domain-like"/>
    <property type="match status" value="1"/>
</dbReference>
<dbReference type="AlphaFoldDB" id="A0A2K8Z0D7"/>
<dbReference type="EMBL" id="CP025096">
    <property type="protein sequence ID" value="AUD03347.1"/>
    <property type="molecule type" value="Genomic_DNA"/>
</dbReference>
<sequence length="1071" mass="122241">MDTSKVDVLQDRYPGLRSFTGNEQNLFFGRKKEIDDLLDLVRAEQITVLFAKSGLGKSSLLNAGLAPKLRPLHYQIIPVRLQKQKNRTDDDSAVDQQATLSDNVLLNIVLTQLHGEFKTAWQGQTEPDCHNDFNTAPIPQLWEEVKTHPFPNGAIPVFMFDQFEELFLYDQQQQNDFIDQLAELMNDQSPFRIMQWLLKTDFDDRTPEMMAWSKQPLVKCLFAIRADRLFEMHKLRGKMPMILRNRYELLPLIDDRAREAIDKPAQADGQFNSPKFTFKDYVRESIIRVLSGNKNTKPDELPNEHTDRPELCEIESSQLQIVCNYIETKIKEKVAQGQEPVVDRDIIHNDQSINRILDKFYRTQLTKIGSPQEIDKVRTVLENDLIVDGHRVGLAAAKMRKSLGDDKTADQLIDKLIEVRLIRADDTHLGRTYELSHDTLIEPVEKVKQLRTALQNRIAGRREAAEQLLKLREQEAKFNREKQQRKRFQRLTLWLFILAFIAFGASFAAIHFLVNGRINLANANNDWGSDEYTAGNQRMAYRLWESSENLLKWIPCSKSLIPCTKDDLDARTRTYMMVPFSGATTQFTVQDTTIHYVASLFQNNSLEVWQPAHNPSNTDSSLYEKIDWLYDSLNVTSATRLQLRNNYLIVFQHDSLLQVLDLQEKKKVFPLGKGYYPLLTSAALASRGTRTHTENSVLYAAQTVVLPPKGNWLAAIDCQGQAHLYNLNEKFSPNKFFERYTNQIPDFTLDNLTFASSEDFMLVNHPGKNQYDLLNLRKDQLLASYPNTVYARFSPTGKYLITLNSSGQLTIVDVVTQKRQTTVRLPNPTMRINDLIFNRNESALVIVTRPEVTGKASAPGVYSMFRVDLTQTKTALNTIAQAVNTHLSFGLAGHVLYTSHSLSYNYNINTGNSQLFSFPLNAVAKTGAAYLMYTQIHSAAKNSYLYNVVTGRQTDISRLSTGSSERYVFYAPPNGIDSKLIRVTPKQLAFFEISQLERGLTNKPDVLNAGDSTLFQPASLRMAGPLIKVKNQHDVVLYFFVDNKKNQLNYVVNRIYPKLTKSDRDAAGLPD</sequence>
<evidence type="ECO:0000256" key="1">
    <source>
        <dbReference type="SAM" id="Coils"/>
    </source>
</evidence>
<keyword evidence="2" id="KW-1133">Transmembrane helix</keyword>
<dbReference type="KEGG" id="spir:CWM47_16805"/>
<dbReference type="Gene3D" id="2.130.10.10">
    <property type="entry name" value="YVTN repeat-like/Quinoprotein amine dehydrogenase"/>
    <property type="match status" value="1"/>
</dbReference>
<keyword evidence="2" id="KW-0472">Membrane</keyword>
<dbReference type="Pfam" id="PF20703">
    <property type="entry name" value="nSTAND1"/>
    <property type="match status" value="1"/>
</dbReference>
<dbReference type="Proteomes" id="UP000232883">
    <property type="component" value="Chromosome"/>
</dbReference>
<evidence type="ECO:0000313" key="5">
    <source>
        <dbReference type="Proteomes" id="UP000232883"/>
    </source>
</evidence>
<keyword evidence="1" id="KW-0175">Coiled coil</keyword>
<name>A0A2K8Z0D7_9BACT</name>
<feature type="transmembrane region" description="Helical" evidence="2">
    <location>
        <begin position="491"/>
        <end position="514"/>
    </location>
</feature>
<evidence type="ECO:0000313" key="4">
    <source>
        <dbReference type="EMBL" id="AUD03347.1"/>
    </source>
</evidence>
<dbReference type="InterPro" id="IPR049052">
    <property type="entry name" value="nSTAND1"/>
</dbReference>